<comment type="subunit">
    <text evidence="7">May form a complex composed of at least the catalytic subunit CRK2 and a cyclin.</text>
</comment>
<dbReference type="EC" id="2.7.11.22" evidence="1"/>
<feature type="domain" description="Protein kinase" evidence="13">
    <location>
        <begin position="14"/>
        <end position="458"/>
    </location>
</feature>
<dbReference type="SMART" id="SM00220">
    <property type="entry name" value="S_TKc"/>
    <property type="match status" value="1"/>
</dbReference>
<dbReference type="AlphaFoldDB" id="A0A813LPT6"/>
<evidence type="ECO:0000256" key="12">
    <source>
        <dbReference type="SAM" id="Phobius"/>
    </source>
</evidence>
<keyword evidence="6" id="KW-0067">ATP-binding</keyword>
<protein>
    <recommendedName>
        <fullName evidence="8">Cyclin-dependent kinase 2 homolog</fullName>
        <ecNumber evidence="1">2.7.11.22</ecNumber>
    </recommendedName>
    <alternativeName>
        <fullName evidence="9">Cell division control protein 2 homolog</fullName>
    </alternativeName>
    <alternativeName>
        <fullName evidence="10">cdc2-related kinase 2</fullName>
    </alternativeName>
</protein>
<evidence type="ECO:0000256" key="5">
    <source>
        <dbReference type="ARBA" id="ARBA00022777"/>
    </source>
</evidence>
<name>A0A813LPT6_POLGL</name>
<keyword evidence="4" id="KW-0547">Nucleotide-binding</keyword>
<dbReference type="PANTHER" id="PTHR24056">
    <property type="entry name" value="CELL DIVISION PROTEIN KINASE"/>
    <property type="match status" value="1"/>
</dbReference>
<dbReference type="InterPro" id="IPR000719">
    <property type="entry name" value="Prot_kinase_dom"/>
</dbReference>
<dbReference type="CDD" id="cd00170">
    <property type="entry name" value="SEC14"/>
    <property type="match status" value="1"/>
</dbReference>
<dbReference type="InterPro" id="IPR011009">
    <property type="entry name" value="Kinase-like_dom_sf"/>
</dbReference>
<dbReference type="GO" id="GO:0010389">
    <property type="term" value="P:regulation of G2/M transition of mitotic cell cycle"/>
    <property type="evidence" value="ECO:0007669"/>
    <property type="project" value="TreeGrafter"/>
</dbReference>
<dbReference type="SUPFAM" id="SSF52087">
    <property type="entry name" value="CRAL/TRIO domain"/>
    <property type="match status" value="1"/>
</dbReference>
<feature type="domain" description="CRAL-TRIO" evidence="14">
    <location>
        <begin position="1"/>
        <end position="118"/>
    </location>
</feature>
<dbReference type="GO" id="GO:0030332">
    <property type="term" value="F:cyclin binding"/>
    <property type="evidence" value="ECO:0007669"/>
    <property type="project" value="TreeGrafter"/>
</dbReference>
<dbReference type="GO" id="GO:0005737">
    <property type="term" value="C:cytoplasm"/>
    <property type="evidence" value="ECO:0007669"/>
    <property type="project" value="TreeGrafter"/>
</dbReference>
<dbReference type="GO" id="GO:0010468">
    <property type="term" value="P:regulation of gene expression"/>
    <property type="evidence" value="ECO:0007669"/>
    <property type="project" value="TreeGrafter"/>
</dbReference>
<evidence type="ECO:0000313" key="16">
    <source>
        <dbReference type="Proteomes" id="UP000626109"/>
    </source>
</evidence>
<dbReference type="GO" id="GO:0000082">
    <property type="term" value="P:G1/S transition of mitotic cell cycle"/>
    <property type="evidence" value="ECO:0007669"/>
    <property type="project" value="TreeGrafter"/>
</dbReference>
<keyword evidence="2" id="KW-0723">Serine/threonine-protein kinase</keyword>
<dbReference type="GO" id="GO:0000307">
    <property type="term" value="C:cyclin-dependent protein kinase holoenzyme complex"/>
    <property type="evidence" value="ECO:0007669"/>
    <property type="project" value="TreeGrafter"/>
</dbReference>
<evidence type="ECO:0000256" key="4">
    <source>
        <dbReference type="ARBA" id="ARBA00022741"/>
    </source>
</evidence>
<dbReference type="GO" id="GO:0005634">
    <property type="term" value="C:nucleus"/>
    <property type="evidence" value="ECO:0007669"/>
    <property type="project" value="TreeGrafter"/>
</dbReference>
<dbReference type="SUPFAM" id="SSF56112">
    <property type="entry name" value="Protein kinase-like (PK-like)"/>
    <property type="match status" value="1"/>
</dbReference>
<accession>A0A813LPT6</accession>
<keyword evidence="12" id="KW-0812">Transmembrane</keyword>
<feature type="region of interest" description="Disordered" evidence="11">
    <location>
        <begin position="129"/>
        <end position="174"/>
    </location>
</feature>
<keyword evidence="12" id="KW-1133">Transmembrane helix</keyword>
<keyword evidence="3" id="KW-0808">Transferase</keyword>
<dbReference type="GO" id="GO:0007165">
    <property type="term" value="P:signal transduction"/>
    <property type="evidence" value="ECO:0007669"/>
    <property type="project" value="TreeGrafter"/>
</dbReference>
<sequence>MRMDKWEGYRQHWVLVLDLGGSGAKGSVGYDFASRLLKIVMRCYPGRLYRVFVIDTSMIWNAFWNAACRVLEADTVNKVRFVRRTAHKDGTRSVPELVQQVGEENLEVEYGGSDPFEWDPQRHWLISGLVERPKPPPPPASEGDGDEDEDQEGRSRLRLKNGEGANGMDDGESSSALFQDAMSVGEAPVVTKDVVLADCHALFSSLCACVEADHEPRLARLHAELHSLLQDSNQMGTYFTSRSVLTPSCGPRTLKLPKEQEPASAAGSRGETWDPECQKQVRGSWQPPSESRGLDRRALTLVAINSATLLLVVILLILWIADASDRYTHEVVVTVWYRPPEILLGCTLYSVPVDLWSIGCVIGEMATGAPLFAGDSEIDTIFKIFQKLGTPTEVMWPGVSELPDYKATFPRWPTRGWAQIRNTAAQVGQDGIELLEKLICYDPKSRITARRSLQHPYFRDVDKTSIDA</sequence>
<dbReference type="GO" id="GO:0005524">
    <property type="term" value="F:ATP binding"/>
    <property type="evidence" value="ECO:0007669"/>
    <property type="project" value="UniProtKB-KW"/>
</dbReference>
<evidence type="ECO:0000256" key="1">
    <source>
        <dbReference type="ARBA" id="ARBA00012425"/>
    </source>
</evidence>
<organism evidence="15 16">
    <name type="scientific">Polarella glacialis</name>
    <name type="common">Dinoflagellate</name>
    <dbReference type="NCBI Taxonomy" id="89957"/>
    <lineage>
        <taxon>Eukaryota</taxon>
        <taxon>Sar</taxon>
        <taxon>Alveolata</taxon>
        <taxon>Dinophyceae</taxon>
        <taxon>Suessiales</taxon>
        <taxon>Suessiaceae</taxon>
        <taxon>Polarella</taxon>
    </lineage>
</organism>
<reference evidence="15" key="1">
    <citation type="submission" date="2021-02" db="EMBL/GenBank/DDBJ databases">
        <authorList>
            <person name="Dougan E. K."/>
            <person name="Rhodes N."/>
            <person name="Thang M."/>
            <person name="Chan C."/>
        </authorList>
    </citation>
    <scope>NUCLEOTIDE SEQUENCE</scope>
</reference>
<dbReference type="EMBL" id="CAJNNW010035646">
    <property type="protein sequence ID" value="CAE8729036.1"/>
    <property type="molecule type" value="Genomic_DNA"/>
</dbReference>
<evidence type="ECO:0000256" key="7">
    <source>
        <dbReference type="ARBA" id="ARBA00038543"/>
    </source>
</evidence>
<dbReference type="PROSITE" id="PS50011">
    <property type="entry name" value="PROTEIN_KINASE_DOM"/>
    <property type="match status" value="1"/>
</dbReference>
<evidence type="ECO:0000313" key="15">
    <source>
        <dbReference type="EMBL" id="CAE8729036.1"/>
    </source>
</evidence>
<dbReference type="InterPro" id="IPR050108">
    <property type="entry name" value="CDK"/>
</dbReference>
<evidence type="ECO:0000256" key="10">
    <source>
        <dbReference type="ARBA" id="ARBA00042858"/>
    </source>
</evidence>
<dbReference type="Gene3D" id="1.10.510.10">
    <property type="entry name" value="Transferase(Phosphotransferase) domain 1"/>
    <property type="match status" value="1"/>
</dbReference>
<evidence type="ECO:0000256" key="8">
    <source>
        <dbReference type="ARBA" id="ARBA00039612"/>
    </source>
</evidence>
<dbReference type="Pfam" id="PF00650">
    <property type="entry name" value="CRAL_TRIO"/>
    <property type="match status" value="1"/>
</dbReference>
<comment type="caution">
    <text evidence="15">The sequence shown here is derived from an EMBL/GenBank/DDBJ whole genome shotgun (WGS) entry which is preliminary data.</text>
</comment>
<keyword evidence="12" id="KW-0472">Membrane</keyword>
<evidence type="ECO:0000256" key="9">
    <source>
        <dbReference type="ARBA" id="ARBA00041902"/>
    </source>
</evidence>
<evidence type="ECO:0000259" key="13">
    <source>
        <dbReference type="PROSITE" id="PS50011"/>
    </source>
</evidence>
<keyword evidence="5" id="KW-0418">Kinase</keyword>
<evidence type="ECO:0000256" key="2">
    <source>
        <dbReference type="ARBA" id="ARBA00022527"/>
    </source>
</evidence>
<gene>
    <name evidence="15" type="ORF">PGLA2088_LOCUS45300</name>
</gene>
<dbReference type="GO" id="GO:0004693">
    <property type="term" value="F:cyclin-dependent protein serine/threonine kinase activity"/>
    <property type="evidence" value="ECO:0007669"/>
    <property type="project" value="UniProtKB-EC"/>
</dbReference>
<evidence type="ECO:0000256" key="11">
    <source>
        <dbReference type="SAM" id="MobiDB-lite"/>
    </source>
</evidence>
<dbReference type="Pfam" id="PF00069">
    <property type="entry name" value="Pkinase"/>
    <property type="match status" value="1"/>
</dbReference>
<dbReference type="Proteomes" id="UP000626109">
    <property type="component" value="Unassembled WGS sequence"/>
</dbReference>
<proteinExistence type="predicted"/>
<evidence type="ECO:0000256" key="3">
    <source>
        <dbReference type="ARBA" id="ARBA00022679"/>
    </source>
</evidence>
<dbReference type="InterPro" id="IPR036865">
    <property type="entry name" value="CRAL-TRIO_dom_sf"/>
</dbReference>
<evidence type="ECO:0000256" key="6">
    <source>
        <dbReference type="ARBA" id="ARBA00022840"/>
    </source>
</evidence>
<dbReference type="PROSITE" id="PS50191">
    <property type="entry name" value="CRAL_TRIO"/>
    <property type="match status" value="1"/>
</dbReference>
<evidence type="ECO:0000259" key="14">
    <source>
        <dbReference type="PROSITE" id="PS50191"/>
    </source>
</evidence>
<feature type="region of interest" description="Disordered" evidence="11">
    <location>
        <begin position="250"/>
        <end position="292"/>
    </location>
</feature>
<dbReference type="InterPro" id="IPR001251">
    <property type="entry name" value="CRAL-TRIO_dom"/>
</dbReference>
<feature type="transmembrane region" description="Helical" evidence="12">
    <location>
        <begin position="298"/>
        <end position="321"/>
    </location>
</feature>
<dbReference type="Gene3D" id="3.40.525.10">
    <property type="entry name" value="CRAL-TRIO lipid binding domain"/>
    <property type="match status" value="1"/>
</dbReference>
<dbReference type="PANTHER" id="PTHR24056:SF254">
    <property type="entry name" value="CYCLIN-DEPENDENT KINASE 2"/>
    <property type="match status" value="1"/>
</dbReference>